<dbReference type="OrthoDB" id="9784718at2"/>
<dbReference type="SUPFAM" id="SSF48008">
    <property type="entry name" value="GntR ligand-binding domain-like"/>
    <property type="match status" value="1"/>
</dbReference>
<dbReference type="EMBL" id="FOKG01000015">
    <property type="protein sequence ID" value="SFB51080.1"/>
    <property type="molecule type" value="Genomic_DNA"/>
</dbReference>
<dbReference type="STRING" id="490629.SAMN05216266_11518"/>
<organism evidence="5 6">
    <name type="scientific">Amycolatopsis marina</name>
    <dbReference type="NCBI Taxonomy" id="490629"/>
    <lineage>
        <taxon>Bacteria</taxon>
        <taxon>Bacillati</taxon>
        <taxon>Actinomycetota</taxon>
        <taxon>Actinomycetes</taxon>
        <taxon>Pseudonocardiales</taxon>
        <taxon>Pseudonocardiaceae</taxon>
        <taxon>Amycolatopsis</taxon>
    </lineage>
</organism>
<dbReference type="InterPro" id="IPR000524">
    <property type="entry name" value="Tscrpt_reg_HTH_GntR"/>
</dbReference>
<keyword evidence="1" id="KW-0805">Transcription regulation</keyword>
<dbReference type="SUPFAM" id="SSF46785">
    <property type="entry name" value="Winged helix' DNA-binding domain"/>
    <property type="match status" value="1"/>
</dbReference>
<proteinExistence type="predicted"/>
<sequence>MRRRISHSARTAMFAPLDQTGRVEAVTRRLVDAITLGLLSDAEQLPSETELASQFGVSTVTVREALMALRQQGLVETRRGRSGGSFVRAPQDAGGGWWRERLRAVTLSDLRDVGDHYVAIAGAAARLAAERSSAEDVERLYLAADDLRAASGAEASRAERHFHLEVAAAAQSPRLTHQEVRLQGELGALLWLPAGHQGAHSAAHEEHRAITEAIEKAEGDLARRLTEEHILEAIDRLAELHLGLMES</sequence>
<dbReference type="PANTHER" id="PTHR43537">
    <property type="entry name" value="TRANSCRIPTIONAL REGULATOR, GNTR FAMILY"/>
    <property type="match status" value="1"/>
</dbReference>
<dbReference type="InterPro" id="IPR008920">
    <property type="entry name" value="TF_FadR/GntR_C"/>
</dbReference>
<feature type="domain" description="HTH gntR-type" evidence="4">
    <location>
        <begin position="20"/>
        <end position="90"/>
    </location>
</feature>
<evidence type="ECO:0000256" key="3">
    <source>
        <dbReference type="ARBA" id="ARBA00023163"/>
    </source>
</evidence>
<dbReference type="GO" id="GO:0003677">
    <property type="term" value="F:DNA binding"/>
    <property type="evidence" value="ECO:0007669"/>
    <property type="project" value="UniProtKB-KW"/>
</dbReference>
<dbReference type="PROSITE" id="PS50949">
    <property type="entry name" value="HTH_GNTR"/>
    <property type="match status" value="1"/>
</dbReference>
<evidence type="ECO:0000256" key="2">
    <source>
        <dbReference type="ARBA" id="ARBA00023125"/>
    </source>
</evidence>
<dbReference type="CDD" id="cd07377">
    <property type="entry name" value="WHTH_GntR"/>
    <property type="match status" value="1"/>
</dbReference>
<gene>
    <name evidence="5" type="ORF">SAMN05216266_11518</name>
</gene>
<dbReference type="Gene3D" id="1.10.10.10">
    <property type="entry name" value="Winged helix-like DNA-binding domain superfamily/Winged helix DNA-binding domain"/>
    <property type="match status" value="1"/>
</dbReference>
<accession>A0A1I1BRM5</accession>
<evidence type="ECO:0000259" key="4">
    <source>
        <dbReference type="PROSITE" id="PS50949"/>
    </source>
</evidence>
<protein>
    <submittedName>
        <fullName evidence="5">Transcriptional regulator, GntR family</fullName>
    </submittedName>
</protein>
<name>A0A1I1BRM5_9PSEU</name>
<dbReference type="RefSeq" id="WP_091675481.1">
    <property type="nucleotide sequence ID" value="NZ_FOKG01000015.1"/>
</dbReference>
<keyword evidence="2" id="KW-0238">DNA-binding</keyword>
<dbReference type="Pfam" id="PF00392">
    <property type="entry name" value="GntR"/>
    <property type="match status" value="1"/>
</dbReference>
<dbReference type="SMART" id="SM00895">
    <property type="entry name" value="FCD"/>
    <property type="match status" value="1"/>
</dbReference>
<dbReference type="AlphaFoldDB" id="A0A1I1BRM5"/>
<dbReference type="InterPro" id="IPR036390">
    <property type="entry name" value="WH_DNA-bd_sf"/>
</dbReference>
<keyword evidence="6" id="KW-1185">Reference proteome</keyword>
<dbReference type="InterPro" id="IPR011711">
    <property type="entry name" value="GntR_C"/>
</dbReference>
<dbReference type="Pfam" id="PF07729">
    <property type="entry name" value="FCD"/>
    <property type="match status" value="1"/>
</dbReference>
<dbReference type="Gene3D" id="1.20.120.530">
    <property type="entry name" value="GntR ligand-binding domain-like"/>
    <property type="match status" value="1"/>
</dbReference>
<dbReference type="GO" id="GO:0003700">
    <property type="term" value="F:DNA-binding transcription factor activity"/>
    <property type="evidence" value="ECO:0007669"/>
    <property type="project" value="InterPro"/>
</dbReference>
<evidence type="ECO:0000313" key="6">
    <source>
        <dbReference type="Proteomes" id="UP000243799"/>
    </source>
</evidence>
<keyword evidence="3" id="KW-0804">Transcription</keyword>
<evidence type="ECO:0000256" key="1">
    <source>
        <dbReference type="ARBA" id="ARBA00023015"/>
    </source>
</evidence>
<dbReference type="SMART" id="SM00345">
    <property type="entry name" value="HTH_GNTR"/>
    <property type="match status" value="1"/>
</dbReference>
<dbReference type="Proteomes" id="UP000243799">
    <property type="component" value="Unassembled WGS sequence"/>
</dbReference>
<dbReference type="PANTHER" id="PTHR43537:SF5">
    <property type="entry name" value="UXU OPERON TRANSCRIPTIONAL REGULATOR"/>
    <property type="match status" value="1"/>
</dbReference>
<reference evidence="6" key="1">
    <citation type="submission" date="2016-10" db="EMBL/GenBank/DDBJ databases">
        <authorList>
            <person name="Varghese N."/>
            <person name="Submissions S."/>
        </authorList>
    </citation>
    <scope>NUCLEOTIDE SEQUENCE [LARGE SCALE GENOMIC DNA]</scope>
    <source>
        <strain evidence="6">CGMCC 4.3568</strain>
    </source>
</reference>
<dbReference type="InterPro" id="IPR036388">
    <property type="entry name" value="WH-like_DNA-bd_sf"/>
</dbReference>
<dbReference type="PRINTS" id="PR00035">
    <property type="entry name" value="HTHGNTR"/>
</dbReference>
<evidence type="ECO:0000313" key="5">
    <source>
        <dbReference type="EMBL" id="SFB51080.1"/>
    </source>
</evidence>